<dbReference type="SMART" id="SM00415">
    <property type="entry name" value="HSF"/>
    <property type="match status" value="1"/>
</dbReference>
<proteinExistence type="inferred from homology"/>
<evidence type="ECO:0000313" key="10">
    <source>
        <dbReference type="Proteomes" id="UP000054248"/>
    </source>
</evidence>
<evidence type="ECO:0000256" key="4">
    <source>
        <dbReference type="ARBA" id="ARBA00023242"/>
    </source>
</evidence>
<sequence>MSPQHALRVLSFSRTQSPNPSASHTPFSRLDLQSSARCMLGAQSLREVDDAQYSLQNTPDAPHCAMEGESTAQNANVLLNNIRLYHHCEQKQPSGKPFPFKVYDMLEDKPMMPYVRWIKSGDRDAFLIPNIEAFIVNVIPKHFKEMNQWASFQKQLNNYGFEKQDRGAGKALYAHLENKFRKGRPDLLPEVLRRPHWPTKACKRQVLRPARRRPPTPIAPTAPQPESQIYPDSREIQLESRKALEMKILELGRELKNSTTTQSTMENRLQATEDRLLNTEDRLWQVEHQLLELLKRLEGTPVGAGTSGLNVHMVTVRPVQDYDVPHDGAGVAAIEVTVRPDASPTGSPLQSVSFESHLTKEPAPGVFYDAVEAGIGAIKSLAAGPSQSVSPGSHPTTESTLSVLLHPPAACLAGLHTELSFAGSIHSLSSESYLSTEMASAPSTSQLQGVFPEYHLVTGPACNPVPLLFQTCTGPAPPPGQFPYSL</sequence>
<dbReference type="Pfam" id="PF00447">
    <property type="entry name" value="HSF_DNA-bind"/>
    <property type="match status" value="1"/>
</dbReference>
<gene>
    <name evidence="9" type="ORF">M407DRAFT_33252</name>
</gene>
<dbReference type="GO" id="GO:0005634">
    <property type="term" value="C:nucleus"/>
    <property type="evidence" value="ECO:0007669"/>
    <property type="project" value="UniProtKB-SubCell"/>
</dbReference>
<dbReference type="InterPro" id="IPR036388">
    <property type="entry name" value="WH-like_DNA-bd_sf"/>
</dbReference>
<dbReference type="PANTHER" id="PTHR10015:SF427">
    <property type="entry name" value="HEAT SHOCK FACTOR PROTEIN"/>
    <property type="match status" value="1"/>
</dbReference>
<comment type="subcellular location">
    <subcellularLocation>
        <location evidence="1">Nucleus</location>
    </subcellularLocation>
</comment>
<evidence type="ECO:0000256" key="7">
    <source>
        <dbReference type="SAM" id="MobiDB-lite"/>
    </source>
</evidence>
<dbReference type="EMBL" id="KN823431">
    <property type="protein sequence ID" value="KIO17088.1"/>
    <property type="molecule type" value="Genomic_DNA"/>
</dbReference>
<feature type="domain" description="HSF-type DNA-binding" evidence="8">
    <location>
        <begin position="94"/>
        <end position="194"/>
    </location>
</feature>
<keyword evidence="10" id="KW-1185">Reference proteome</keyword>
<protein>
    <recommendedName>
        <fullName evidence="8">HSF-type DNA-binding domain-containing protein</fullName>
    </recommendedName>
</protein>
<keyword evidence="3" id="KW-0238">DNA-binding</keyword>
<reference evidence="10" key="2">
    <citation type="submission" date="2015-01" db="EMBL/GenBank/DDBJ databases">
        <title>Evolutionary Origins and Diversification of the Mycorrhizal Mutualists.</title>
        <authorList>
            <consortium name="DOE Joint Genome Institute"/>
            <consortium name="Mycorrhizal Genomics Consortium"/>
            <person name="Kohler A."/>
            <person name="Kuo A."/>
            <person name="Nagy L.G."/>
            <person name="Floudas D."/>
            <person name="Copeland A."/>
            <person name="Barry K.W."/>
            <person name="Cichocki N."/>
            <person name="Veneault-Fourrey C."/>
            <person name="LaButti K."/>
            <person name="Lindquist E.A."/>
            <person name="Lipzen A."/>
            <person name="Lundell T."/>
            <person name="Morin E."/>
            <person name="Murat C."/>
            <person name="Riley R."/>
            <person name="Ohm R."/>
            <person name="Sun H."/>
            <person name="Tunlid A."/>
            <person name="Henrissat B."/>
            <person name="Grigoriev I.V."/>
            <person name="Hibbett D.S."/>
            <person name="Martin F."/>
        </authorList>
    </citation>
    <scope>NUCLEOTIDE SEQUENCE [LARGE SCALE GENOMIC DNA]</scope>
    <source>
        <strain evidence="10">MUT 4182</strain>
    </source>
</reference>
<evidence type="ECO:0000256" key="3">
    <source>
        <dbReference type="ARBA" id="ARBA00023125"/>
    </source>
</evidence>
<dbReference type="GO" id="GO:0043565">
    <property type="term" value="F:sequence-specific DNA binding"/>
    <property type="evidence" value="ECO:0007669"/>
    <property type="project" value="InterPro"/>
</dbReference>
<dbReference type="PANTHER" id="PTHR10015">
    <property type="entry name" value="HEAT SHOCK TRANSCRIPTION FACTOR"/>
    <property type="match status" value="1"/>
</dbReference>
<dbReference type="InterPro" id="IPR036390">
    <property type="entry name" value="WH_DNA-bd_sf"/>
</dbReference>
<dbReference type="SUPFAM" id="SSF46785">
    <property type="entry name" value="Winged helix' DNA-binding domain"/>
    <property type="match status" value="1"/>
</dbReference>
<reference evidence="9 10" key="1">
    <citation type="submission" date="2014-04" db="EMBL/GenBank/DDBJ databases">
        <authorList>
            <consortium name="DOE Joint Genome Institute"/>
            <person name="Kuo A."/>
            <person name="Girlanda M."/>
            <person name="Perotto S."/>
            <person name="Kohler A."/>
            <person name="Nagy L.G."/>
            <person name="Floudas D."/>
            <person name="Copeland A."/>
            <person name="Barry K.W."/>
            <person name="Cichocki N."/>
            <person name="Veneault-Fourrey C."/>
            <person name="LaButti K."/>
            <person name="Lindquist E.A."/>
            <person name="Lipzen A."/>
            <person name="Lundell T."/>
            <person name="Morin E."/>
            <person name="Murat C."/>
            <person name="Sun H."/>
            <person name="Tunlid A."/>
            <person name="Henrissat B."/>
            <person name="Grigoriev I.V."/>
            <person name="Hibbett D.S."/>
            <person name="Martin F."/>
            <person name="Nordberg H.P."/>
            <person name="Cantor M.N."/>
            <person name="Hua S.X."/>
        </authorList>
    </citation>
    <scope>NUCLEOTIDE SEQUENCE [LARGE SCALE GENOMIC DNA]</scope>
    <source>
        <strain evidence="9 10">MUT 4182</strain>
    </source>
</reference>
<comment type="similarity">
    <text evidence="2 5">Belongs to the HSF family.</text>
</comment>
<accession>A0A0C3K6S5</accession>
<dbReference type="STRING" id="1051891.A0A0C3K6S5"/>
<dbReference type="HOGENOM" id="CLU_561629_0_0_1"/>
<organism evidence="9 10">
    <name type="scientific">Tulasnella calospora MUT 4182</name>
    <dbReference type="NCBI Taxonomy" id="1051891"/>
    <lineage>
        <taxon>Eukaryota</taxon>
        <taxon>Fungi</taxon>
        <taxon>Dikarya</taxon>
        <taxon>Basidiomycota</taxon>
        <taxon>Agaricomycotina</taxon>
        <taxon>Agaricomycetes</taxon>
        <taxon>Cantharellales</taxon>
        <taxon>Tulasnellaceae</taxon>
        <taxon>Tulasnella</taxon>
    </lineage>
</organism>
<evidence type="ECO:0000259" key="8">
    <source>
        <dbReference type="SMART" id="SM00415"/>
    </source>
</evidence>
<dbReference type="InterPro" id="IPR000232">
    <property type="entry name" value="HSF_DNA-bd"/>
</dbReference>
<evidence type="ECO:0000313" key="9">
    <source>
        <dbReference type="EMBL" id="KIO17088.1"/>
    </source>
</evidence>
<feature type="region of interest" description="Disordered" evidence="7">
    <location>
        <begin position="209"/>
        <end position="230"/>
    </location>
</feature>
<dbReference type="GO" id="GO:0003700">
    <property type="term" value="F:DNA-binding transcription factor activity"/>
    <property type="evidence" value="ECO:0007669"/>
    <property type="project" value="InterPro"/>
</dbReference>
<keyword evidence="6" id="KW-0175">Coiled coil</keyword>
<dbReference type="AlphaFoldDB" id="A0A0C3K6S5"/>
<feature type="coiled-coil region" evidence="6">
    <location>
        <begin position="262"/>
        <end position="289"/>
    </location>
</feature>
<evidence type="ECO:0000256" key="5">
    <source>
        <dbReference type="RuleBase" id="RU004020"/>
    </source>
</evidence>
<keyword evidence="4" id="KW-0539">Nucleus</keyword>
<evidence type="ECO:0000256" key="2">
    <source>
        <dbReference type="ARBA" id="ARBA00006403"/>
    </source>
</evidence>
<evidence type="ECO:0000256" key="6">
    <source>
        <dbReference type="SAM" id="Coils"/>
    </source>
</evidence>
<dbReference type="Proteomes" id="UP000054248">
    <property type="component" value="Unassembled WGS sequence"/>
</dbReference>
<evidence type="ECO:0000256" key="1">
    <source>
        <dbReference type="ARBA" id="ARBA00004123"/>
    </source>
</evidence>
<dbReference type="Gene3D" id="1.10.10.10">
    <property type="entry name" value="Winged helix-like DNA-binding domain superfamily/Winged helix DNA-binding domain"/>
    <property type="match status" value="1"/>
</dbReference>
<dbReference type="OrthoDB" id="3237960at2759"/>
<name>A0A0C3K6S5_9AGAM</name>